<evidence type="ECO:0000313" key="1">
    <source>
        <dbReference type="EMBL" id="WND03333.1"/>
    </source>
</evidence>
<dbReference type="AlphaFoldDB" id="A0AA52EHM8"/>
<gene>
    <name evidence="1" type="ORF">QGN29_02980</name>
</gene>
<protein>
    <submittedName>
        <fullName evidence="1">TylF/MycF/NovP-related O-methyltransferase</fullName>
        <ecNumber evidence="1">2.1.1.-</ecNumber>
    </submittedName>
</protein>
<dbReference type="GO" id="GO:0032259">
    <property type="term" value="P:methylation"/>
    <property type="evidence" value="ECO:0007669"/>
    <property type="project" value="UniProtKB-KW"/>
</dbReference>
<keyword evidence="1" id="KW-0489">Methyltransferase</keyword>
<reference evidence="1" key="1">
    <citation type="submission" date="2023-04" db="EMBL/GenBank/DDBJ databases">
        <title>Complete genome sequence of Temperatibacter marinus.</title>
        <authorList>
            <person name="Rong J.-C."/>
            <person name="Yi M.-L."/>
            <person name="Zhao Q."/>
        </authorList>
    </citation>
    <scope>NUCLEOTIDE SEQUENCE</scope>
    <source>
        <strain evidence="1">NBRC 110045</strain>
    </source>
</reference>
<dbReference type="KEGG" id="tmk:QGN29_02980"/>
<dbReference type="RefSeq" id="WP_310799186.1">
    <property type="nucleotide sequence ID" value="NZ_CP123872.1"/>
</dbReference>
<dbReference type="PANTHER" id="PTHR40036">
    <property type="entry name" value="MACROCIN O-METHYLTRANSFERASE"/>
    <property type="match status" value="1"/>
</dbReference>
<proteinExistence type="predicted"/>
<dbReference type="SUPFAM" id="SSF53335">
    <property type="entry name" value="S-adenosyl-L-methionine-dependent methyltransferases"/>
    <property type="match status" value="1"/>
</dbReference>
<dbReference type="InterPro" id="IPR029063">
    <property type="entry name" value="SAM-dependent_MTases_sf"/>
</dbReference>
<dbReference type="GO" id="GO:0008168">
    <property type="term" value="F:methyltransferase activity"/>
    <property type="evidence" value="ECO:0007669"/>
    <property type="project" value="UniProtKB-KW"/>
</dbReference>
<dbReference type="Gene3D" id="3.40.50.150">
    <property type="entry name" value="Vaccinia Virus protein VP39"/>
    <property type="match status" value="1"/>
</dbReference>
<accession>A0AA52EHM8</accession>
<dbReference type="EMBL" id="CP123872">
    <property type="protein sequence ID" value="WND03333.1"/>
    <property type="molecule type" value="Genomic_DNA"/>
</dbReference>
<dbReference type="PANTHER" id="PTHR40036:SF1">
    <property type="entry name" value="MACROCIN O-METHYLTRANSFERASE"/>
    <property type="match status" value="1"/>
</dbReference>
<evidence type="ECO:0000313" key="2">
    <source>
        <dbReference type="Proteomes" id="UP001268683"/>
    </source>
</evidence>
<dbReference type="InterPro" id="IPR008884">
    <property type="entry name" value="TylF_MeTrfase"/>
</dbReference>
<name>A0AA52EHM8_9PROT</name>
<organism evidence="1 2">
    <name type="scientific">Temperatibacter marinus</name>
    <dbReference type="NCBI Taxonomy" id="1456591"/>
    <lineage>
        <taxon>Bacteria</taxon>
        <taxon>Pseudomonadati</taxon>
        <taxon>Pseudomonadota</taxon>
        <taxon>Alphaproteobacteria</taxon>
        <taxon>Kordiimonadales</taxon>
        <taxon>Temperatibacteraceae</taxon>
        <taxon>Temperatibacter</taxon>
    </lineage>
</organism>
<keyword evidence="1" id="KW-0808">Transferase</keyword>
<dbReference type="EC" id="2.1.1.-" evidence="1"/>
<dbReference type="Pfam" id="PF05711">
    <property type="entry name" value="TylF"/>
    <property type="match status" value="1"/>
</dbReference>
<sequence length="299" mass="34139">MKKLIIWGTGLLSRSITQSFDLNADCYVDNNASNWNQTRHSVPIQDPASCACAENQLIIASIHFYEIYQQALELGYQKENISIATETKLLSHQESITLISHHEKHQEWIATEIAKFPNEVVDHTSDRMNHLKLACQAAKVDGLVLEFGVYKGASITHLAKETAQHVYGFDSFSGLPEDWTLFHKKDFFDLHGIEPEVSDTVDLVKGYFQDTLPDFLTRHTEAIRLIHLDADLYSSTSYVLEAVKDRLQEGSILIFDDYFYELDYDQCDYRAFNNFQTKYKIKVIPISISKGGSIAFQVL</sequence>
<dbReference type="Proteomes" id="UP001268683">
    <property type="component" value="Chromosome"/>
</dbReference>
<keyword evidence="2" id="KW-1185">Reference proteome</keyword>